<feature type="compositionally biased region" description="Polar residues" evidence="4">
    <location>
        <begin position="457"/>
        <end position="468"/>
    </location>
</feature>
<feature type="domain" description="Peptidase M14" evidence="5">
    <location>
        <begin position="725"/>
        <end position="1050"/>
    </location>
</feature>
<feature type="compositionally biased region" description="Basic residues" evidence="4">
    <location>
        <begin position="172"/>
        <end position="183"/>
    </location>
</feature>
<evidence type="ECO:0000313" key="6">
    <source>
        <dbReference type="EMBL" id="CCC95603.1"/>
    </source>
</evidence>
<dbReference type="PANTHER" id="PTHR12756:SF12">
    <property type="entry name" value="CYTOSOLIC CARBOXYPEPTIDASE-LIKE PROTEIN 5"/>
    <property type="match status" value="1"/>
</dbReference>
<name>G0V1T2_TRYCI</name>
<dbReference type="PROSITE" id="PS52035">
    <property type="entry name" value="PEPTIDASE_M14"/>
    <property type="match status" value="1"/>
</dbReference>
<feature type="region of interest" description="Disordered" evidence="4">
    <location>
        <begin position="281"/>
        <end position="304"/>
    </location>
</feature>
<accession>G0V1T2</accession>
<dbReference type="GO" id="GO:0006508">
    <property type="term" value="P:proteolysis"/>
    <property type="evidence" value="ECO:0007669"/>
    <property type="project" value="InterPro"/>
</dbReference>
<gene>
    <name evidence="6" type="ORF">TCIL3000_11_10800</name>
</gene>
<feature type="compositionally biased region" description="Low complexity" evidence="4">
    <location>
        <begin position="442"/>
        <end position="456"/>
    </location>
</feature>
<feature type="region of interest" description="Disordered" evidence="4">
    <location>
        <begin position="1168"/>
        <end position="1187"/>
    </location>
</feature>
<feature type="region of interest" description="Disordered" evidence="4">
    <location>
        <begin position="236"/>
        <end position="269"/>
    </location>
</feature>
<feature type="region of interest" description="Disordered" evidence="4">
    <location>
        <begin position="442"/>
        <end position="469"/>
    </location>
</feature>
<dbReference type="InterPro" id="IPR000834">
    <property type="entry name" value="Peptidase_M14"/>
</dbReference>
<feature type="compositionally biased region" description="Basic and acidic residues" evidence="4">
    <location>
        <begin position="236"/>
        <end position="259"/>
    </location>
</feature>
<evidence type="ECO:0000259" key="5">
    <source>
        <dbReference type="PROSITE" id="PS52035"/>
    </source>
</evidence>
<comment type="cofactor">
    <cofactor evidence="1">
        <name>Zn(2+)</name>
        <dbReference type="ChEBI" id="CHEBI:29105"/>
    </cofactor>
</comment>
<proteinExistence type="inferred from homology"/>
<dbReference type="GO" id="GO:0008270">
    <property type="term" value="F:zinc ion binding"/>
    <property type="evidence" value="ECO:0007669"/>
    <property type="project" value="InterPro"/>
</dbReference>
<comment type="similarity">
    <text evidence="2 3">Belongs to the peptidase M14 family.</text>
</comment>
<feature type="region of interest" description="Disordered" evidence="4">
    <location>
        <begin position="50"/>
        <end position="217"/>
    </location>
</feature>
<evidence type="ECO:0000256" key="4">
    <source>
        <dbReference type="SAM" id="MobiDB-lite"/>
    </source>
</evidence>
<dbReference type="EMBL" id="HE575324">
    <property type="protein sequence ID" value="CCC95603.1"/>
    <property type="molecule type" value="Genomic_DNA"/>
</dbReference>
<dbReference type="Gene3D" id="3.40.630.10">
    <property type="entry name" value="Zn peptidases"/>
    <property type="match status" value="1"/>
</dbReference>
<dbReference type="AlphaFoldDB" id="G0V1T2"/>
<dbReference type="FunFam" id="3.40.630.10:FF:000118">
    <property type="entry name" value="Metallo-peptidase, Clan MC, Family M14"/>
    <property type="match status" value="1"/>
</dbReference>
<feature type="compositionally biased region" description="Polar residues" evidence="4">
    <location>
        <begin position="1170"/>
        <end position="1187"/>
    </location>
</feature>
<feature type="active site" description="Proton donor/acceptor" evidence="3">
    <location>
        <position position="1012"/>
    </location>
</feature>
<evidence type="ECO:0000256" key="2">
    <source>
        <dbReference type="ARBA" id="ARBA00005988"/>
    </source>
</evidence>
<dbReference type="VEuPathDB" id="TriTrypDB:TcIL3000.11.10800"/>
<organism evidence="6">
    <name type="scientific">Trypanosoma congolense (strain IL3000)</name>
    <dbReference type="NCBI Taxonomy" id="1068625"/>
    <lineage>
        <taxon>Eukaryota</taxon>
        <taxon>Discoba</taxon>
        <taxon>Euglenozoa</taxon>
        <taxon>Kinetoplastea</taxon>
        <taxon>Metakinetoplastina</taxon>
        <taxon>Trypanosomatida</taxon>
        <taxon>Trypanosomatidae</taxon>
        <taxon>Trypanosoma</taxon>
        <taxon>Nannomonas</taxon>
    </lineage>
</organism>
<feature type="region of interest" description="Disordered" evidence="4">
    <location>
        <begin position="348"/>
        <end position="368"/>
    </location>
</feature>
<dbReference type="Pfam" id="PF00246">
    <property type="entry name" value="Peptidase_M14"/>
    <property type="match status" value="1"/>
</dbReference>
<feature type="compositionally biased region" description="Basic residues" evidence="4">
    <location>
        <begin position="84"/>
        <end position="95"/>
    </location>
</feature>
<reference evidence="6" key="1">
    <citation type="journal article" date="2012" name="Proc. Natl. Acad. Sci. U.S.A.">
        <title>Antigenic diversity is generated by distinct evolutionary mechanisms in African trypanosome species.</title>
        <authorList>
            <person name="Jackson A.P."/>
            <person name="Berry A."/>
            <person name="Aslett M."/>
            <person name="Allison H.C."/>
            <person name="Burton P."/>
            <person name="Vavrova-Anderson J."/>
            <person name="Brown R."/>
            <person name="Browne H."/>
            <person name="Corton N."/>
            <person name="Hauser H."/>
            <person name="Gamble J."/>
            <person name="Gilderthorp R."/>
            <person name="Marcello L."/>
            <person name="McQuillan J."/>
            <person name="Otto T.D."/>
            <person name="Quail M.A."/>
            <person name="Sanders M.J."/>
            <person name="van Tonder A."/>
            <person name="Ginger M.L."/>
            <person name="Field M.C."/>
            <person name="Barry J.D."/>
            <person name="Hertz-Fowler C."/>
            <person name="Berriman M."/>
        </authorList>
    </citation>
    <scope>NUCLEOTIDE SEQUENCE</scope>
    <source>
        <strain evidence="6">IL3000</strain>
    </source>
</reference>
<feature type="compositionally biased region" description="Basic and acidic residues" evidence="4">
    <location>
        <begin position="96"/>
        <end position="110"/>
    </location>
</feature>
<evidence type="ECO:0000256" key="3">
    <source>
        <dbReference type="PROSITE-ProRule" id="PRU01379"/>
    </source>
</evidence>
<dbReference type="GO" id="GO:0004181">
    <property type="term" value="F:metallocarboxypeptidase activity"/>
    <property type="evidence" value="ECO:0007669"/>
    <property type="project" value="InterPro"/>
</dbReference>
<protein>
    <submittedName>
        <fullName evidence="6">Uncharacterized protein TCIL3000_11_10800</fullName>
    </submittedName>
</protein>
<dbReference type="PANTHER" id="PTHR12756">
    <property type="entry name" value="CYTOSOLIC CARBOXYPEPTIDASE"/>
    <property type="match status" value="1"/>
</dbReference>
<dbReference type="Gene3D" id="2.60.40.3120">
    <property type="match status" value="1"/>
</dbReference>
<feature type="compositionally biased region" description="Polar residues" evidence="4">
    <location>
        <begin position="68"/>
        <end position="77"/>
    </location>
</feature>
<dbReference type="SUPFAM" id="SSF53187">
    <property type="entry name" value="Zn-dependent exopeptidases"/>
    <property type="match status" value="1"/>
</dbReference>
<dbReference type="InterPro" id="IPR050821">
    <property type="entry name" value="Cytosolic_carboxypeptidase"/>
</dbReference>
<evidence type="ECO:0000256" key="1">
    <source>
        <dbReference type="ARBA" id="ARBA00001947"/>
    </source>
</evidence>
<sequence>MEKIGRGRGTGKLRAILKPKEQLFGGKYGSGGPVRGMGTEEKSVGAVKDFANKGSHQGITSADHALEGSTTSLQPRSKVSPESRRKRSILNPLRKKQLDHTAAEENEAPRPLRSKYLTQSKELSGARLATSDVSPAGDQGQQPAAFTTPMVHGPMQTLKGGGGKLSPTNSLIRKKLTQKRRKGSLPLTSVPDGSKVDFSSKGKERKTKKLPSECSSLNSSITCTANTVDCVAISGDDARQDDNGSQDDGRDPSLNESRDGQLTPYDEEDEEEAVHRYMESNKASIALEGPATDDVIGTRSDNEPFSHTLCDAEGVSLDRPRTPMRNHSVHGRMQRTLHERIRAFTQQGCDDNHQTSSTTASSAQKNTDGLSDDLCRNLSLYDAFYLDKEKKAWIVDNLVLARCLNYIGLMDYDHPKERMYSHEGYQLSASAWAQLSSPLKGASPPAATAAPNPQSPYRSSISQSTGCSSPPLPLGFSKLLKPPDPAMQSDTAPALYFDLQEAMRWLAGQEYVIGTIIACCTRDPEGAKNGTCRPYLSPAAHPIKQIAAIVRECFPHWGSISRFTETWEKQVVLVLGTAAPSHQSLFPFPEQGVLFSSDMEGGNIARVEAVTDVEQLQPPMPSGGIGFTLWMEPEPGCCQRLWFRFAFAGVKPNTPVTLRIANIQPTTKLYTRNGMRPVWRAGNSSRQWIPVGQCNYRTVNDGNDGELTFVITPRTNDVIHVSFCVPYTYGDLLCHITHWHNLVKNSTCDIWFEERVLCYTQDGRKLHMLIITSSSTKTVHRQRNKRRAGEGGATAVCANSSSAIVSALLNNGSGNSTRKTITGPYSQFEKGKKVVLMSGRVHPGETTGSHGIHGAISFLLSCDPNAAKLRDHFIFYIVPMLNPDGVSRGHTRLDQNGFNLNRCYNRPNPQIQPTVSALRKVFDHLRQVFEDRFFMYLDFHSHVSQSSCFAFGNCLPSTVQHWNMLFPKIISLHAKDLFGYSICRFGRGHMLSKEGSSRVLFGSGLIHSYTIELTYFTNNKMFIDGVVSNDTSNLTDADTWESRYACTQPPPARSAAGHNPTSPAASPRNEAASSATGPTAKFSRRFRNNCSQRLPRRGEMNAQSAEKEYVRSDLLRRIRVPCILSQSAEIGRACMHSLLDYCAVENYVSPQFGAYGGMERMLRDIKRNMGTPSTSKSPAYRLQSTYK</sequence>
<feature type="region of interest" description="Disordered" evidence="4">
    <location>
        <begin position="1049"/>
        <end position="1106"/>
    </location>
</feature>